<evidence type="ECO:0000313" key="2">
    <source>
        <dbReference type="Proteomes" id="UP000186905"/>
    </source>
</evidence>
<reference evidence="1 2" key="1">
    <citation type="submission" date="2016-09" db="EMBL/GenBank/DDBJ databases">
        <title>Photobacterium proteolyticum sp. nov. a protease producing bacterium isolated from ocean sediments of Laizhou Bay.</title>
        <authorList>
            <person name="Li Y."/>
        </authorList>
    </citation>
    <scope>NUCLEOTIDE SEQUENCE [LARGE SCALE GENOMIC DNA]</scope>
    <source>
        <strain evidence="1 2">13-12</strain>
    </source>
</reference>
<dbReference type="OrthoDB" id="5887304at2"/>
<dbReference type="RefSeq" id="WP_075761940.1">
    <property type="nucleotide sequence ID" value="NZ_MJIL01000042.1"/>
</dbReference>
<sequence>MYAKHRSYTLAGSTHHHAHLAVSPTGILSVEIEEEHKKLEADFDDLCFSTHGKITGLDCVEHCKPSHTLWHIDLTPSDARDLTQLIDAAKEEYEIIMRDLC</sequence>
<gene>
    <name evidence="1" type="ORF">BIT28_27595</name>
</gene>
<dbReference type="Proteomes" id="UP000186905">
    <property type="component" value="Unassembled WGS sequence"/>
</dbReference>
<dbReference type="STRING" id="1903952.BIT28_27595"/>
<dbReference type="EMBL" id="MJIL01000042">
    <property type="protein sequence ID" value="OLQ81365.1"/>
    <property type="molecule type" value="Genomic_DNA"/>
</dbReference>
<organism evidence="1 2">
    <name type="scientific">Photobacterium proteolyticum</name>
    <dbReference type="NCBI Taxonomy" id="1903952"/>
    <lineage>
        <taxon>Bacteria</taxon>
        <taxon>Pseudomonadati</taxon>
        <taxon>Pseudomonadota</taxon>
        <taxon>Gammaproteobacteria</taxon>
        <taxon>Vibrionales</taxon>
        <taxon>Vibrionaceae</taxon>
        <taxon>Photobacterium</taxon>
    </lineage>
</organism>
<accession>A0A1Q9H1I1</accession>
<comment type="caution">
    <text evidence="1">The sequence shown here is derived from an EMBL/GenBank/DDBJ whole genome shotgun (WGS) entry which is preliminary data.</text>
</comment>
<evidence type="ECO:0000313" key="1">
    <source>
        <dbReference type="EMBL" id="OLQ81365.1"/>
    </source>
</evidence>
<dbReference type="AlphaFoldDB" id="A0A1Q9H1I1"/>
<name>A0A1Q9H1I1_9GAMM</name>
<keyword evidence="2" id="KW-1185">Reference proteome</keyword>
<proteinExistence type="predicted"/>
<protein>
    <submittedName>
        <fullName evidence="1">Uncharacterized protein</fullName>
    </submittedName>
</protein>